<dbReference type="OrthoDB" id="3863715at2759"/>
<feature type="compositionally biased region" description="Basic and acidic residues" evidence="6">
    <location>
        <begin position="288"/>
        <end position="302"/>
    </location>
</feature>
<evidence type="ECO:0000256" key="3">
    <source>
        <dbReference type="ARBA" id="ARBA00022771"/>
    </source>
</evidence>
<reference evidence="8 9" key="2">
    <citation type="submission" date="2018-11" db="EMBL/GenBank/DDBJ databases">
        <authorList>
            <consortium name="Pathogen Informatics"/>
        </authorList>
    </citation>
    <scope>NUCLEOTIDE SEQUENCE [LARGE SCALE GENOMIC DNA]</scope>
</reference>
<dbReference type="PANTHER" id="PTHR46242">
    <property type="entry name" value="ZINC FINGER CCHC DOMAIN-CONTAINING PROTEIN 9 ZCCHC9"/>
    <property type="match status" value="1"/>
</dbReference>
<evidence type="ECO:0000313" key="10">
    <source>
        <dbReference type="WBParaSite" id="ASIM_0001380301-mRNA-1"/>
    </source>
</evidence>
<feature type="compositionally biased region" description="Basic residues" evidence="6">
    <location>
        <begin position="303"/>
        <end position="313"/>
    </location>
</feature>
<evidence type="ECO:0000313" key="8">
    <source>
        <dbReference type="EMBL" id="VDK49240.1"/>
    </source>
</evidence>
<dbReference type="Pfam" id="PF00098">
    <property type="entry name" value="zf-CCHC"/>
    <property type="match status" value="2"/>
</dbReference>
<dbReference type="EMBL" id="UYRR01031342">
    <property type="protein sequence ID" value="VDK49240.1"/>
    <property type="molecule type" value="Genomic_DNA"/>
</dbReference>
<dbReference type="Proteomes" id="UP000267096">
    <property type="component" value="Unassembled WGS sequence"/>
</dbReference>
<keyword evidence="2" id="KW-0677">Repeat</keyword>
<organism evidence="10">
    <name type="scientific">Anisakis simplex</name>
    <name type="common">Herring worm</name>
    <dbReference type="NCBI Taxonomy" id="6269"/>
    <lineage>
        <taxon>Eukaryota</taxon>
        <taxon>Metazoa</taxon>
        <taxon>Ecdysozoa</taxon>
        <taxon>Nematoda</taxon>
        <taxon>Chromadorea</taxon>
        <taxon>Rhabditida</taxon>
        <taxon>Spirurina</taxon>
        <taxon>Ascaridomorpha</taxon>
        <taxon>Ascaridoidea</taxon>
        <taxon>Anisakidae</taxon>
        <taxon>Anisakis</taxon>
        <taxon>Anisakis simplex complex</taxon>
    </lineage>
</organism>
<dbReference type="GO" id="GO:0019899">
    <property type="term" value="F:enzyme binding"/>
    <property type="evidence" value="ECO:0007669"/>
    <property type="project" value="UniProtKB-ARBA"/>
</dbReference>
<dbReference type="AlphaFoldDB" id="A0A0M3JZ87"/>
<dbReference type="InterPro" id="IPR036875">
    <property type="entry name" value="Znf_CCHC_sf"/>
</dbReference>
<dbReference type="SMART" id="SM00343">
    <property type="entry name" value="ZnF_C2HC"/>
    <property type="match status" value="4"/>
</dbReference>
<feature type="domain" description="CCHC-type" evidence="7">
    <location>
        <begin position="204"/>
        <end position="219"/>
    </location>
</feature>
<evidence type="ECO:0000256" key="6">
    <source>
        <dbReference type="SAM" id="MobiDB-lite"/>
    </source>
</evidence>
<dbReference type="GO" id="GO:0008270">
    <property type="term" value="F:zinc ion binding"/>
    <property type="evidence" value="ECO:0007669"/>
    <property type="project" value="UniProtKB-KW"/>
</dbReference>
<dbReference type="SUPFAM" id="SSF57756">
    <property type="entry name" value="Retrovirus zinc finger-like domains"/>
    <property type="match status" value="2"/>
</dbReference>
<accession>A0A0M3JZ87</accession>
<dbReference type="WBParaSite" id="ASIM_0001380301-mRNA-1">
    <property type="protein sequence ID" value="ASIM_0001380301-mRNA-1"/>
    <property type="gene ID" value="ASIM_0001380301"/>
</dbReference>
<protein>
    <submittedName>
        <fullName evidence="10">Zinc finger CCHC domain-containing protein 9</fullName>
    </submittedName>
</protein>
<proteinExistence type="predicted"/>
<dbReference type="PANTHER" id="PTHR46242:SF1">
    <property type="entry name" value="ZINC FINGER CCHC DOMAIN-CONTAINING PROTEIN 9"/>
    <property type="match status" value="1"/>
</dbReference>
<dbReference type="InterPro" id="IPR001878">
    <property type="entry name" value="Znf_CCHC"/>
</dbReference>
<evidence type="ECO:0000256" key="1">
    <source>
        <dbReference type="ARBA" id="ARBA00022723"/>
    </source>
</evidence>
<keyword evidence="1" id="KW-0479">Metal-binding</keyword>
<keyword evidence="9" id="KW-1185">Reference proteome</keyword>
<name>A0A0M3JZ87_ANISI</name>
<dbReference type="FunFam" id="4.10.60.10:FF:000091">
    <property type="entry name" value="Zinc finger CCHC-type-containing 9"/>
    <property type="match status" value="1"/>
</dbReference>
<evidence type="ECO:0000256" key="2">
    <source>
        <dbReference type="ARBA" id="ARBA00022737"/>
    </source>
</evidence>
<dbReference type="GO" id="GO:0003676">
    <property type="term" value="F:nucleic acid binding"/>
    <property type="evidence" value="ECO:0007669"/>
    <property type="project" value="InterPro"/>
</dbReference>
<keyword evidence="3 5" id="KW-0863">Zinc-finger</keyword>
<feature type="domain" description="CCHC-type" evidence="7">
    <location>
        <begin position="178"/>
        <end position="193"/>
    </location>
</feature>
<evidence type="ECO:0000259" key="7">
    <source>
        <dbReference type="PROSITE" id="PS50158"/>
    </source>
</evidence>
<keyword evidence="4" id="KW-0862">Zinc</keyword>
<dbReference type="InterPro" id="IPR042246">
    <property type="entry name" value="ZCCHC9"/>
</dbReference>
<dbReference type="PROSITE" id="PS50158">
    <property type="entry name" value="ZF_CCHC"/>
    <property type="match status" value="2"/>
</dbReference>
<gene>
    <name evidence="8" type="ORF">ASIM_LOCUS13231</name>
</gene>
<reference evidence="10" key="1">
    <citation type="submission" date="2017-02" db="UniProtKB">
        <authorList>
            <consortium name="WormBaseParasite"/>
        </authorList>
    </citation>
    <scope>IDENTIFICATION</scope>
</reference>
<feature type="region of interest" description="Disordered" evidence="6">
    <location>
        <begin position="280"/>
        <end position="313"/>
    </location>
</feature>
<evidence type="ECO:0000256" key="5">
    <source>
        <dbReference type="PROSITE-ProRule" id="PRU00047"/>
    </source>
</evidence>
<evidence type="ECO:0000313" key="9">
    <source>
        <dbReference type="Proteomes" id="UP000267096"/>
    </source>
</evidence>
<feature type="region of interest" description="Disordered" evidence="6">
    <location>
        <begin position="1"/>
        <end position="23"/>
    </location>
</feature>
<dbReference type="GO" id="GO:0005730">
    <property type="term" value="C:nucleolus"/>
    <property type="evidence" value="ECO:0007669"/>
    <property type="project" value="TreeGrafter"/>
</dbReference>
<evidence type="ECO:0000256" key="4">
    <source>
        <dbReference type="ARBA" id="ARBA00022833"/>
    </source>
</evidence>
<dbReference type="Gene3D" id="4.10.60.10">
    <property type="entry name" value="Zinc finger, CCHC-type"/>
    <property type="match status" value="2"/>
</dbReference>
<sequence length="313" mass="35374">MDVHEDKKPSVSKKGYTPSGANAEISDKEVNKIANELIRSVSTVDELKKKVQQMCREGKLGGHQGGMIIRRWRVHERQKSHLQKKDVMLNEISKSLEATKGLNFEDVKKMVNDYVQEGKITHRDAGFVISNWKRSEFRRVKRQVIKQDVKRCLFCREKGHLLSQCPNKDEQTMGTGICFKCGSSEHTSSKCPRKNVKGYPYAVCFVCKQQGHLSRDCDKNPNGIYPDGGSCDICGSQKHLKKDCPELKATTKDTKKRGNYRTKCFFVLNVLAARGTAMSGGDEDIAVEGDKVDSGSSDEPKRQKLKKKKIIRF</sequence>